<protein>
    <recommendedName>
        <fullName evidence="3">SsrA-binding protein</fullName>
    </recommendedName>
    <alternativeName>
        <fullName evidence="3">Small protein B</fullName>
    </alternativeName>
</protein>
<evidence type="ECO:0000313" key="4">
    <source>
        <dbReference type="EMBL" id="AGF49041.1"/>
    </source>
</evidence>
<dbReference type="STRING" id="1208921.ST1E_0651"/>
<accession>M1LY88</accession>
<dbReference type="Gene3D" id="2.40.280.10">
    <property type="match status" value="1"/>
</dbReference>
<dbReference type="HAMAP" id="MF_00023">
    <property type="entry name" value="SmpB"/>
    <property type="match status" value="1"/>
</dbReference>
<reference evidence="4 5" key="1">
    <citation type="journal article" date="2013" name="Genome Biol. Evol.">
        <title>Genome evolution and phylogenomic analysis of candidatus kinetoplastibacterium, the betaproteobacterial endosymbionts of strigomonas and angomonas.</title>
        <authorList>
            <person name="Alves J.M."/>
            <person name="Serrano M.G."/>
            <person name="Maia da Silva F."/>
            <person name="Voegtly L.J."/>
            <person name="Matveyev A.V."/>
            <person name="Teixeira M.M."/>
            <person name="Camargo E.P."/>
            <person name="Buck G.A."/>
        </authorList>
    </citation>
    <scope>NUCLEOTIDE SEQUENCE [LARGE SCALE GENOMIC DNA]</scope>
    <source>
        <strain evidence="4 5">TCC219</strain>
    </source>
</reference>
<dbReference type="NCBIfam" id="NF003843">
    <property type="entry name" value="PRK05422.1"/>
    <property type="match status" value="1"/>
</dbReference>
<dbReference type="HOGENOM" id="CLU_108953_3_0_4"/>
<dbReference type="Pfam" id="PF01668">
    <property type="entry name" value="SmpB"/>
    <property type="match status" value="1"/>
</dbReference>
<dbReference type="InterPro" id="IPR020081">
    <property type="entry name" value="SsrA-bd_prot_CS"/>
</dbReference>
<organism evidence="4 5">
    <name type="scientific">Candidatus Kinetoplastidibacterium galati TCC219</name>
    <dbReference type="NCBI Taxonomy" id="1208921"/>
    <lineage>
        <taxon>Bacteria</taxon>
        <taxon>Pseudomonadati</taxon>
        <taxon>Pseudomonadota</taxon>
        <taxon>Betaproteobacteria</taxon>
        <taxon>Candidatus Kinetoplastidibacterium</taxon>
    </lineage>
</organism>
<dbReference type="InterPro" id="IPR023620">
    <property type="entry name" value="SmpB"/>
</dbReference>
<proteinExistence type="inferred from homology"/>
<dbReference type="AlphaFoldDB" id="M1LY88"/>
<dbReference type="GO" id="GO:0005829">
    <property type="term" value="C:cytosol"/>
    <property type="evidence" value="ECO:0007669"/>
    <property type="project" value="TreeGrafter"/>
</dbReference>
<gene>
    <name evidence="3" type="primary">smpB</name>
    <name evidence="4" type="ORF">ST1E_0651</name>
</gene>
<evidence type="ECO:0000256" key="3">
    <source>
        <dbReference type="HAMAP-Rule" id="MF_00023"/>
    </source>
</evidence>
<comment type="similarity">
    <text evidence="3">Belongs to the SmpB family.</text>
</comment>
<dbReference type="OrthoDB" id="9805462at2"/>
<dbReference type="RefSeq" id="WP_015389526.1">
    <property type="nucleotide sequence ID" value="NC_020284.1"/>
</dbReference>
<name>M1LY88_9PROT</name>
<dbReference type="SUPFAM" id="SSF74982">
    <property type="entry name" value="Small protein B (SmpB)"/>
    <property type="match status" value="1"/>
</dbReference>
<dbReference type="GO" id="GO:0070930">
    <property type="term" value="P:trans-translation-dependent protein tagging"/>
    <property type="evidence" value="ECO:0007669"/>
    <property type="project" value="TreeGrafter"/>
</dbReference>
<dbReference type="GO" id="GO:0003723">
    <property type="term" value="F:RNA binding"/>
    <property type="evidence" value="ECO:0007669"/>
    <property type="project" value="UniProtKB-UniRule"/>
</dbReference>
<dbReference type="GO" id="GO:0070929">
    <property type="term" value="P:trans-translation"/>
    <property type="evidence" value="ECO:0007669"/>
    <property type="project" value="UniProtKB-UniRule"/>
</dbReference>
<sequence>MKIADNKKLYHDYFIEDKYEAGIVLYGWEVKSIRNKQVQIRDGYIVIRNTELFIIGMNITPLISASNHVNIDPSRSRKLLMKADEIKRLIGKVEQKGYSLLPLNLHYKKHLIKLDIALGKGKKSYDKRQTIKEKEWEREKERAMKYKLK</sequence>
<dbReference type="PROSITE" id="PS01317">
    <property type="entry name" value="SSRP"/>
    <property type="match status" value="1"/>
</dbReference>
<dbReference type="KEGG" id="kga:ST1E_0651"/>
<evidence type="ECO:0000256" key="1">
    <source>
        <dbReference type="ARBA" id="ARBA00022490"/>
    </source>
</evidence>
<dbReference type="PATRIC" id="fig|1208921.3.peg.322"/>
<keyword evidence="1 3" id="KW-0963">Cytoplasm</keyword>
<dbReference type="CDD" id="cd09294">
    <property type="entry name" value="SmpB"/>
    <property type="match status" value="1"/>
</dbReference>
<dbReference type="eggNOG" id="COG0691">
    <property type="taxonomic scope" value="Bacteria"/>
</dbReference>
<comment type="subcellular location">
    <subcellularLocation>
        <location evidence="3">Cytoplasm</location>
    </subcellularLocation>
    <text evidence="3">The tmRNA-SmpB complex associates with stalled 70S ribosomes.</text>
</comment>
<dbReference type="EMBL" id="CP003806">
    <property type="protein sequence ID" value="AGF49041.1"/>
    <property type="molecule type" value="Genomic_DNA"/>
</dbReference>
<evidence type="ECO:0000256" key="2">
    <source>
        <dbReference type="ARBA" id="ARBA00022884"/>
    </source>
</evidence>
<dbReference type="PANTHER" id="PTHR30308:SF2">
    <property type="entry name" value="SSRA-BINDING PROTEIN"/>
    <property type="match status" value="1"/>
</dbReference>
<dbReference type="NCBIfam" id="TIGR00086">
    <property type="entry name" value="smpB"/>
    <property type="match status" value="1"/>
</dbReference>
<keyword evidence="2 3" id="KW-0694">RNA-binding</keyword>
<evidence type="ECO:0000313" key="5">
    <source>
        <dbReference type="Proteomes" id="UP000011658"/>
    </source>
</evidence>
<keyword evidence="5" id="KW-1185">Reference proteome</keyword>
<dbReference type="PANTHER" id="PTHR30308">
    <property type="entry name" value="TMRNA-BINDING COMPONENT OF TRANS-TRANSLATION TAGGING COMPLEX"/>
    <property type="match status" value="1"/>
</dbReference>
<dbReference type="InterPro" id="IPR000037">
    <property type="entry name" value="SsrA-bd_prot"/>
</dbReference>
<comment type="function">
    <text evidence="3">Required for rescue of stalled ribosomes mediated by trans-translation. Binds to transfer-messenger RNA (tmRNA), required for stable association of tmRNA with ribosomes. tmRNA and SmpB together mimic tRNA shape, replacing the anticodon stem-loop with SmpB. tmRNA is encoded by the ssrA gene; the 2 termini fold to resemble tRNA(Ala) and it encodes a 'tag peptide', a short internal open reading frame. During trans-translation Ala-aminoacylated tmRNA acts like a tRNA, entering the A-site of stalled ribosomes, displacing the stalled mRNA. The ribosome then switches to translate the ORF on the tmRNA; the nascent peptide is terminated with the 'tag peptide' encoded by the tmRNA and targeted for degradation. The ribosome is freed to recommence translation, which seems to be the essential function of trans-translation.</text>
</comment>
<dbReference type="Proteomes" id="UP000011658">
    <property type="component" value="Chromosome"/>
</dbReference>